<dbReference type="PANTHER" id="PTHR44917:SF1">
    <property type="entry name" value="PROTEIN HIGH CHLOROPHYLL FLUORESCENT 107"/>
    <property type="match status" value="1"/>
</dbReference>
<dbReference type="GO" id="GO:0006397">
    <property type="term" value="P:mRNA processing"/>
    <property type="evidence" value="ECO:0007669"/>
    <property type="project" value="InterPro"/>
</dbReference>
<protein>
    <recommendedName>
        <fullName evidence="2">Tetratricopeptide repeat protein</fullName>
    </recommendedName>
</protein>
<dbReference type="GO" id="GO:0003729">
    <property type="term" value="F:mRNA binding"/>
    <property type="evidence" value="ECO:0007669"/>
    <property type="project" value="InterPro"/>
</dbReference>
<dbReference type="AlphaFoldDB" id="A0A7S0WIG4"/>
<dbReference type="InterPro" id="IPR044624">
    <property type="entry name" value="Mbb1-like"/>
</dbReference>
<organism evidence="1">
    <name type="scientific">Chlamydomonas leiostraca</name>
    <dbReference type="NCBI Taxonomy" id="1034604"/>
    <lineage>
        <taxon>Eukaryota</taxon>
        <taxon>Viridiplantae</taxon>
        <taxon>Chlorophyta</taxon>
        <taxon>core chlorophytes</taxon>
        <taxon>Chlorophyceae</taxon>
        <taxon>CS clade</taxon>
        <taxon>Chlamydomonadales</taxon>
        <taxon>Chlamydomonadaceae</taxon>
        <taxon>Chlamydomonas</taxon>
    </lineage>
</organism>
<name>A0A7S0WIG4_9CHLO</name>
<dbReference type="Gene3D" id="1.25.40.10">
    <property type="entry name" value="Tetratricopeptide repeat domain"/>
    <property type="match status" value="1"/>
</dbReference>
<dbReference type="EMBL" id="HBFB01005271">
    <property type="protein sequence ID" value="CAD8668206.1"/>
    <property type="molecule type" value="Transcribed_RNA"/>
</dbReference>
<evidence type="ECO:0008006" key="2">
    <source>
        <dbReference type="Google" id="ProtNLM"/>
    </source>
</evidence>
<evidence type="ECO:0000313" key="1">
    <source>
        <dbReference type="EMBL" id="CAD8668206.1"/>
    </source>
</evidence>
<reference evidence="1" key="1">
    <citation type="submission" date="2021-01" db="EMBL/GenBank/DDBJ databases">
        <authorList>
            <person name="Corre E."/>
            <person name="Pelletier E."/>
            <person name="Niang G."/>
            <person name="Scheremetjew M."/>
            <person name="Finn R."/>
            <person name="Kale V."/>
            <person name="Holt S."/>
            <person name="Cochrane G."/>
            <person name="Meng A."/>
            <person name="Brown T."/>
            <person name="Cohen L."/>
        </authorList>
    </citation>
    <scope>NUCLEOTIDE SEQUENCE</scope>
    <source>
        <strain evidence="1">SAG 11-49</strain>
    </source>
</reference>
<dbReference type="SUPFAM" id="SSF48452">
    <property type="entry name" value="TPR-like"/>
    <property type="match status" value="1"/>
</dbReference>
<sequence>MRTPLLKTLTSPATMLLSTSGRALAMPILAKHKALPRVDRWGTERRENNQRLYDSALEYARRNRFKTARSVFNKLLLEEDPHMCCAWVSWAQMEKRANTGPERWDRCREVLQRGLTINPKSACLIQAFGLMCLQRGPGHWLAAVMLLERCVSIDPRLEPVLNWAQVSEARKTVGSRRRRNAGALSNNS</sequence>
<dbReference type="InterPro" id="IPR011990">
    <property type="entry name" value="TPR-like_helical_dom_sf"/>
</dbReference>
<proteinExistence type="predicted"/>
<accession>A0A7S0WIG4</accession>
<dbReference type="GO" id="GO:0006417">
    <property type="term" value="P:regulation of translation"/>
    <property type="evidence" value="ECO:0007669"/>
    <property type="project" value="TreeGrafter"/>
</dbReference>
<dbReference type="PANTHER" id="PTHR44917">
    <property type="entry name" value="PROTEIN HIGH CHLOROPHYLL FLUORESCENT 107"/>
    <property type="match status" value="1"/>
</dbReference>
<dbReference type="GO" id="GO:0003727">
    <property type="term" value="F:single-stranded RNA binding"/>
    <property type="evidence" value="ECO:0007669"/>
    <property type="project" value="TreeGrafter"/>
</dbReference>
<gene>
    <name evidence="1" type="ORF">CLEI1391_LOCUS2942</name>
</gene>